<feature type="transmembrane region" description="Helical" evidence="12">
    <location>
        <begin position="163"/>
        <end position="182"/>
    </location>
</feature>
<accession>A0A139ALS0</accession>
<evidence type="ECO:0000256" key="8">
    <source>
        <dbReference type="ARBA" id="ARBA00023098"/>
    </source>
</evidence>
<dbReference type="GO" id="GO:0042761">
    <property type="term" value="P:very long-chain fatty acid biosynthetic process"/>
    <property type="evidence" value="ECO:0007669"/>
    <property type="project" value="TreeGrafter"/>
</dbReference>
<keyword evidence="9 12" id="KW-0472">Membrane</keyword>
<dbReference type="InterPro" id="IPR002076">
    <property type="entry name" value="ELO_fam"/>
</dbReference>
<dbReference type="EC" id="2.3.1.-" evidence="12"/>
<name>A0A139ALS0_GONPJ</name>
<feature type="transmembrane region" description="Helical" evidence="12">
    <location>
        <begin position="202"/>
        <end position="219"/>
    </location>
</feature>
<keyword evidence="10 12" id="KW-0275">Fatty acid biosynthesis</keyword>
<keyword evidence="7 12" id="KW-1133">Transmembrane helix</keyword>
<evidence type="ECO:0000313" key="14">
    <source>
        <dbReference type="Proteomes" id="UP000070544"/>
    </source>
</evidence>
<proteinExistence type="inferred from homology"/>
<dbReference type="OrthoDB" id="434092at2759"/>
<comment type="subcellular location">
    <subcellularLocation>
        <location evidence="1">Membrane</location>
        <topology evidence="1">Multi-pass membrane protein</topology>
    </subcellularLocation>
</comment>
<dbReference type="Proteomes" id="UP000070544">
    <property type="component" value="Unassembled WGS sequence"/>
</dbReference>
<keyword evidence="8 12" id="KW-0443">Lipid metabolism</keyword>
<reference evidence="13 14" key="1">
    <citation type="journal article" date="2015" name="Genome Biol. Evol.">
        <title>Phylogenomic analyses indicate that early fungi evolved digesting cell walls of algal ancestors of land plants.</title>
        <authorList>
            <person name="Chang Y."/>
            <person name="Wang S."/>
            <person name="Sekimoto S."/>
            <person name="Aerts A.L."/>
            <person name="Choi C."/>
            <person name="Clum A."/>
            <person name="LaButti K.M."/>
            <person name="Lindquist E.A."/>
            <person name="Yee Ngan C."/>
            <person name="Ohm R.A."/>
            <person name="Salamov A.A."/>
            <person name="Grigoriev I.V."/>
            <person name="Spatafora J.W."/>
            <person name="Berbee M.L."/>
        </authorList>
    </citation>
    <scope>NUCLEOTIDE SEQUENCE [LARGE SCALE GENOMIC DNA]</scope>
    <source>
        <strain evidence="13 14">JEL478</strain>
    </source>
</reference>
<dbReference type="GO" id="GO:0034625">
    <property type="term" value="P:fatty acid elongation, monounsaturated fatty acid"/>
    <property type="evidence" value="ECO:0007669"/>
    <property type="project" value="TreeGrafter"/>
</dbReference>
<keyword evidence="4 12" id="KW-0808">Transferase</keyword>
<keyword evidence="5 12" id="KW-0812">Transmembrane</keyword>
<evidence type="ECO:0000256" key="1">
    <source>
        <dbReference type="ARBA" id="ARBA00004141"/>
    </source>
</evidence>
<dbReference type="GO" id="GO:0019367">
    <property type="term" value="P:fatty acid elongation, saturated fatty acid"/>
    <property type="evidence" value="ECO:0007669"/>
    <property type="project" value="TreeGrafter"/>
</dbReference>
<evidence type="ECO:0000256" key="6">
    <source>
        <dbReference type="ARBA" id="ARBA00022832"/>
    </source>
</evidence>
<evidence type="ECO:0000256" key="4">
    <source>
        <dbReference type="ARBA" id="ARBA00022679"/>
    </source>
</evidence>
<dbReference type="PROSITE" id="PS01188">
    <property type="entry name" value="ELO"/>
    <property type="match status" value="1"/>
</dbReference>
<dbReference type="GO" id="GO:0034626">
    <property type="term" value="P:fatty acid elongation, polyunsaturated fatty acid"/>
    <property type="evidence" value="ECO:0007669"/>
    <property type="project" value="TreeGrafter"/>
</dbReference>
<evidence type="ECO:0000256" key="9">
    <source>
        <dbReference type="ARBA" id="ARBA00023136"/>
    </source>
</evidence>
<dbReference type="InterPro" id="IPR030457">
    <property type="entry name" value="ELO_CS"/>
</dbReference>
<protein>
    <recommendedName>
        <fullName evidence="12">Elongation of fatty acids protein</fullName>
        <ecNumber evidence="12">2.3.1.-</ecNumber>
    </recommendedName>
</protein>
<evidence type="ECO:0000256" key="5">
    <source>
        <dbReference type="ARBA" id="ARBA00022692"/>
    </source>
</evidence>
<evidence type="ECO:0000313" key="13">
    <source>
        <dbReference type="EMBL" id="KXS17732.1"/>
    </source>
</evidence>
<dbReference type="GO" id="GO:0009922">
    <property type="term" value="F:fatty acid elongase activity"/>
    <property type="evidence" value="ECO:0007669"/>
    <property type="project" value="UniProtKB-EC"/>
</dbReference>
<feature type="transmembrane region" description="Helical" evidence="12">
    <location>
        <begin position="239"/>
        <end position="260"/>
    </location>
</feature>
<dbReference type="STRING" id="1344416.A0A139ALS0"/>
<organism evidence="13 14">
    <name type="scientific">Gonapodya prolifera (strain JEL478)</name>
    <name type="common">Monoblepharis prolifera</name>
    <dbReference type="NCBI Taxonomy" id="1344416"/>
    <lineage>
        <taxon>Eukaryota</taxon>
        <taxon>Fungi</taxon>
        <taxon>Fungi incertae sedis</taxon>
        <taxon>Chytridiomycota</taxon>
        <taxon>Chytridiomycota incertae sedis</taxon>
        <taxon>Monoblepharidomycetes</taxon>
        <taxon>Monoblepharidales</taxon>
        <taxon>Gonapodyaceae</taxon>
        <taxon>Gonapodya</taxon>
    </lineage>
</organism>
<evidence type="ECO:0000256" key="3">
    <source>
        <dbReference type="ARBA" id="ARBA00022516"/>
    </source>
</evidence>
<keyword evidence="14" id="KW-1185">Reference proteome</keyword>
<comment type="similarity">
    <text evidence="2 12">Belongs to the ELO family.</text>
</comment>
<feature type="non-terminal residue" evidence="13">
    <location>
        <position position="263"/>
    </location>
</feature>
<dbReference type="Pfam" id="PF01151">
    <property type="entry name" value="ELO"/>
    <property type="match status" value="1"/>
</dbReference>
<gene>
    <name evidence="13" type="ORF">M427DRAFT_81022</name>
</gene>
<dbReference type="GO" id="GO:0030148">
    <property type="term" value="P:sphingolipid biosynthetic process"/>
    <property type="evidence" value="ECO:0007669"/>
    <property type="project" value="TreeGrafter"/>
</dbReference>
<dbReference type="OMA" id="WTYFTST"/>
<evidence type="ECO:0000256" key="2">
    <source>
        <dbReference type="ARBA" id="ARBA00007263"/>
    </source>
</evidence>
<dbReference type="AlphaFoldDB" id="A0A139ALS0"/>
<evidence type="ECO:0000256" key="11">
    <source>
        <dbReference type="ARBA" id="ARBA00047375"/>
    </source>
</evidence>
<feature type="non-terminal residue" evidence="13">
    <location>
        <position position="1"/>
    </location>
</feature>
<evidence type="ECO:0000256" key="12">
    <source>
        <dbReference type="RuleBase" id="RU361115"/>
    </source>
</evidence>
<feature type="transmembrane region" description="Helical" evidence="12">
    <location>
        <begin position="35"/>
        <end position="53"/>
    </location>
</feature>
<feature type="transmembrane region" description="Helical" evidence="12">
    <location>
        <begin position="65"/>
        <end position="92"/>
    </location>
</feature>
<dbReference type="PANTHER" id="PTHR11157">
    <property type="entry name" value="FATTY ACID ACYL TRANSFERASE-RELATED"/>
    <property type="match status" value="1"/>
</dbReference>
<sequence length="263" mass="31076">LEPILHKLTFAIFGTSHRDFTFTAGQTFLSSDAQVAAGIVTYLSLVFGGKYLMSQREPYKLKTLFFWHNIILVAVSAVLLLLMLEVIVPMFWHHGFFWSICDSRAYGKHLEYLYYFNYLIKWWELLDTMFLVAKKKPLEFLHVYHHAATMLLTFVELKGQTAVQWVPIVLNLFVHVVMYYYYAWTSVGKKFWWKRHLTTLQITQFIIDIFVIYLVMWTHMSASRDWPVWHLGDCYGEEFAGFVGMGIISSYLYLFVVLFVETY</sequence>
<evidence type="ECO:0000256" key="7">
    <source>
        <dbReference type="ARBA" id="ARBA00022989"/>
    </source>
</evidence>
<dbReference type="GO" id="GO:0005789">
    <property type="term" value="C:endoplasmic reticulum membrane"/>
    <property type="evidence" value="ECO:0007669"/>
    <property type="project" value="TreeGrafter"/>
</dbReference>
<keyword evidence="6 12" id="KW-0276">Fatty acid metabolism</keyword>
<comment type="catalytic activity">
    <reaction evidence="11">
        <text>a very-long-chain acyl-CoA + malonyl-CoA + H(+) = a very-long-chain 3-oxoacyl-CoA + CO2 + CoA</text>
        <dbReference type="Rhea" id="RHEA:32727"/>
        <dbReference type="ChEBI" id="CHEBI:15378"/>
        <dbReference type="ChEBI" id="CHEBI:16526"/>
        <dbReference type="ChEBI" id="CHEBI:57287"/>
        <dbReference type="ChEBI" id="CHEBI:57384"/>
        <dbReference type="ChEBI" id="CHEBI:90725"/>
        <dbReference type="ChEBI" id="CHEBI:90736"/>
        <dbReference type="EC" id="2.3.1.199"/>
    </reaction>
</comment>
<evidence type="ECO:0000256" key="10">
    <source>
        <dbReference type="ARBA" id="ARBA00023160"/>
    </source>
</evidence>
<comment type="catalytic activity">
    <reaction evidence="12">
        <text>an acyl-CoA + malonyl-CoA + H(+) = a 3-oxoacyl-CoA + CO2 + CoA</text>
        <dbReference type="Rhea" id="RHEA:50252"/>
        <dbReference type="ChEBI" id="CHEBI:15378"/>
        <dbReference type="ChEBI" id="CHEBI:16526"/>
        <dbReference type="ChEBI" id="CHEBI:57287"/>
        <dbReference type="ChEBI" id="CHEBI:57384"/>
        <dbReference type="ChEBI" id="CHEBI:58342"/>
        <dbReference type="ChEBI" id="CHEBI:90726"/>
    </reaction>
    <physiologicalReaction direction="left-to-right" evidence="12">
        <dbReference type="Rhea" id="RHEA:50253"/>
    </physiologicalReaction>
</comment>
<keyword evidence="3 12" id="KW-0444">Lipid biosynthesis</keyword>
<dbReference type="EMBL" id="KQ965745">
    <property type="protein sequence ID" value="KXS17732.1"/>
    <property type="molecule type" value="Genomic_DNA"/>
</dbReference>
<dbReference type="PANTHER" id="PTHR11157:SF134">
    <property type="entry name" value="ELONGATION OF FATTY ACIDS PROTEIN 1-RELATED"/>
    <property type="match status" value="1"/>
</dbReference>